<protein>
    <submittedName>
        <fullName evidence="1">Uncharacterized protein</fullName>
    </submittedName>
</protein>
<proteinExistence type="predicted"/>
<dbReference type="EMBL" id="BK015460">
    <property type="protein sequence ID" value="DAE08003.1"/>
    <property type="molecule type" value="Genomic_DNA"/>
</dbReference>
<name>A0A8S5PND7_9CAUD</name>
<sequence length="698" mass="78874">MAQNPTLSGALIQWAFTQYNPQYMSGDLLQLAFAQRHPIAGSLLDLGFAQQSTLAGSLIELAFSQNRPLTGSLLQYGFTQHHATRKFKFKGSQTQGFGDFDIAVYIGGVAVNMCEFAQSMTISHGENESYLCSFVIRPKRDRKLPHEMDLYRWYAQPIVIQAVSASQTVQLYQGIVDSVDYAMMQGVLTIQCSDRREQQINALPHSTIAAIGYTSKAAHGNQFDTQKDELDKRLTTVPASFEFDANGTPYLTAWKPKDVPDVVLSPCVIYLREPKLSLASVGGVTNAVDVEVSLQHTRLLQRSHVISMNLGIGVCEYAKFGQLPDLDEINSAVNETGWTMWGYNLERVARTGWYNCDGRQMAWYRDGNARQYDGDKLVSKSKRFNSDVVAGSIEAIKRWTQTIAQTIKMRVENRASINRYQEVKQGISYTVNVDAPEGLNWDSADNPHADRVQYEQSSQNTLYYPFFKQGNLPRIPHARFQAADNGDWYADFDDSGGEWARTLQVAYHTAYTMILAAHRQNTVELEVKFMPHIDLRHTHEIQHPLFHGKAKVSHFTHSFNFETKLGQTTVQYRFFQNAEDNGQYTPFRQPENPAQTFPRYTNRSSVGKVLLPKGGEDEIAGSMMGGDLELGMSRYRYGMIYQQVNGAKINGKEQEKYQARVLRFKTPDIEEASTATRALERKLTYAVNVYNDAVSVRI</sequence>
<organism evidence="1">
    <name type="scientific">Siphoviridae sp. ctbLB3</name>
    <dbReference type="NCBI Taxonomy" id="2825565"/>
    <lineage>
        <taxon>Viruses</taxon>
        <taxon>Duplodnaviria</taxon>
        <taxon>Heunggongvirae</taxon>
        <taxon>Uroviricota</taxon>
        <taxon>Caudoviricetes</taxon>
    </lineage>
</organism>
<evidence type="ECO:0000313" key="1">
    <source>
        <dbReference type="EMBL" id="DAE08003.1"/>
    </source>
</evidence>
<accession>A0A8S5PND7</accession>
<reference evidence="1" key="1">
    <citation type="journal article" date="2021" name="Proc. Natl. Acad. Sci. U.S.A.">
        <title>A Catalog of Tens of Thousands of Viruses from Human Metagenomes Reveals Hidden Associations with Chronic Diseases.</title>
        <authorList>
            <person name="Tisza M.J."/>
            <person name="Buck C.B."/>
        </authorList>
    </citation>
    <scope>NUCLEOTIDE SEQUENCE</scope>
    <source>
        <strain evidence="1">CtbLB3</strain>
    </source>
</reference>